<organism evidence="1 2">
    <name type="scientific">Thalassiosira oceanica</name>
    <name type="common">Marine diatom</name>
    <dbReference type="NCBI Taxonomy" id="159749"/>
    <lineage>
        <taxon>Eukaryota</taxon>
        <taxon>Sar</taxon>
        <taxon>Stramenopiles</taxon>
        <taxon>Ochrophyta</taxon>
        <taxon>Bacillariophyta</taxon>
        <taxon>Coscinodiscophyceae</taxon>
        <taxon>Thalassiosirophycidae</taxon>
        <taxon>Thalassiosirales</taxon>
        <taxon>Thalassiosiraceae</taxon>
        <taxon>Thalassiosira</taxon>
    </lineage>
</organism>
<reference evidence="1 2" key="1">
    <citation type="journal article" date="2012" name="Genome Biol.">
        <title>Genome and low-iron response of an oceanic diatom adapted to chronic iron limitation.</title>
        <authorList>
            <person name="Lommer M."/>
            <person name="Specht M."/>
            <person name="Roy A.S."/>
            <person name="Kraemer L."/>
            <person name="Andreson R."/>
            <person name="Gutowska M.A."/>
            <person name="Wolf J."/>
            <person name="Bergner S.V."/>
            <person name="Schilhabel M.B."/>
            <person name="Klostermeier U.C."/>
            <person name="Beiko R.G."/>
            <person name="Rosenstiel P."/>
            <person name="Hippler M."/>
            <person name="Laroche J."/>
        </authorList>
    </citation>
    <scope>NUCLEOTIDE SEQUENCE [LARGE SCALE GENOMIC DNA]</scope>
    <source>
        <strain evidence="1 2">CCMP1005</strain>
    </source>
</reference>
<name>K0SSM2_THAOC</name>
<dbReference type="Proteomes" id="UP000266841">
    <property type="component" value="Unassembled WGS sequence"/>
</dbReference>
<comment type="caution">
    <text evidence="1">The sequence shown here is derived from an EMBL/GenBank/DDBJ whole genome shotgun (WGS) entry which is preliminary data.</text>
</comment>
<keyword evidence="2" id="KW-1185">Reference proteome</keyword>
<sequence length="112" mass="12137">VDTPKPNGACWHMFDFLGQDAQGYDRGKTLVVFTFSGTLCLTDTDPHDREWGPSVLAPFATVRLIDPAKFSDGTIIAKRFTTVGGVSGTNWNSLGGDLQLHGEMYDGPIDCV</sequence>
<dbReference type="EMBL" id="AGNL01020233">
    <property type="protein sequence ID" value="EJK61267.1"/>
    <property type="molecule type" value="Genomic_DNA"/>
</dbReference>
<feature type="non-terminal residue" evidence="1">
    <location>
        <position position="1"/>
    </location>
</feature>
<evidence type="ECO:0000313" key="2">
    <source>
        <dbReference type="Proteomes" id="UP000266841"/>
    </source>
</evidence>
<proteinExistence type="predicted"/>
<dbReference type="AlphaFoldDB" id="K0SSM2"/>
<protein>
    <submittedName>
        <fullName evidence="1">Uncharacterized protein</fullName>
    </submittedName>
</protein>
<gene>
    <name evidence="1" type="ORF">THAOC_18279</name>
</gene>
<dbReference type="OrthoDB" id="49073at2759"/>
<accession>K0SSM2</accession>
<evidence type="ECO:0000313" key="1">
    <source>
        <dbReference type="EMBL" id="EJK61267.1"/>
    </source>
</evidence>